<dbReference type="Proteomes" id="UP001168478">
    <property type="component" value="Unassembled WGS sequence"/>
</dbReference>
<feature type="chain" id="PRO_5043342000" description="Outer membrane protein beta-barrel domain-containing protein" evidence="1">
    <location>
        <begin position="23"/>
        <end position="257"/>
    </location>
</feature>
<evidence type="ECO:0000313" key="2">
    <source>
        <dbReference type="EMBL" id="MDN0023763.1"/>
    </source>
</evidence>
<name>A0AAW7JRX5_9BACT</name>
<dbReference type="Proteomes" id="UP001167831">
    <property type="component" value="Unassembled WGS sequence"/>
</dbReference>
<proteinExistence type="predicted"/>
<evidence type="ECO:0000256" key="1">
    <source>
        <dbReference type="SAM" id="SignalP"/>
    </source>
</evidence>
<dbReference type="Gene3D" id="2.40.160.20">
    <property type="match status" value="1"/>
</dbReference>
<comment type="caution">
    <text evidence="3">The sequence shown here is derived from an EMBL/GenBank/DDBJ whole genome shotgun (WGS) entry which is preliminary data.</text>
</comment>
<evidence type="ECO:0000313" key="4">
    <source>
        <dbReference type="Proteomes" id="UP001167831"/>
    </source>
</evidence>
<evidence type="ECO:0000313" key="3">
    <source>
        <dbReference type="EMBL" id="MDN0026108.1"/>
    </source>
</evidence>
<gene>
    <name evidence="2" type="ORF">QVN81_12170</name>
    <name evidence="3" type="ORF">QVN84_11345</name>
</gene>
<feature type="signal peptide" evidence="1">
    <location>
        <begin position="1"/>
        <end position="22"/>
    </location>
</feature>
<evidence type="ECO:0000313" key="5">
    <source>
        <dbReference type="Proteomes" id="UP001168478"/>
    </source>
</evidence>
<protein>
    <recommendedName>
        <fullName evidence="6">Outer membrane protein beta-barrel domain-containing protein</fullName>
    </recommendedName>
</protein>
<dbReference type="EMBL" id="JAUEIE010000018">
    <property type="protein sequence ID" value="MDN0023763.1"/>
    <property type="molecule type" value="Genomic_DNA"/>
</dbReference>
<keyword evidence="4" id="KW-1185">Reference proteome</keyword>
<dbReference type="AlphaFoldDB" id="A0AAW7JRX5"/>
<dbReference type="EMBL" id="JAUEIF010000012">
    <property type="protein sequence ID" value="MDN0026108.1"/>
    <property type="molecule type" value="Genomic_DNA"/>
</dbReference>
<organism evidence="3 5">
    <name type="scientific">Leyella lascolaii</name>
    <dbReference type="NCBI Taxonomy" id="1776379"/>
    <lineage>
        <taxon>Bacteria</taxon>
        <taxon>Pseudomonadati</taxon>
        <taxon>Bacteroidota</taxon>
        <taxon>Bacteroidia</taxon>
        <taxon>Bacteroidales</taxon>
        <taxon>Prevotellaceae</taxon>
        <taxon>Leyella</taxon>
    </lineage>
</organism>
<sequence length="257" mass="28190">MRPTHIAVFAIALSMAAASGMAQDDAARRWALSVGISPVMPVVTGNDAPSTQYDPVKTGGGPGFSAHLEYFIPHSGFSVVGGYDHEGLYYFSGDVSATMSQIMLGGRWYFLSPDKPLQPYLGAASFWNMSGRRAAGTMSMSSSHTVYERDYRVSSPLLSVAPSVGVDMYFFSCIALEVDYGFRLAVDGKTKVNTRYNGSDRLYATRSPMHRHAISVALKTTFPFAFTRDDFSGLVDFLLGVEHRRTVKKTKINLDNY</sequence>
<accession>A0AAW7JRX5</accession>
<dbReference type="InterPro" id="IPR011250">
    <property type="entry name" value="OMP/PagP_B-barrel"/>
</dbReference>
<dbReference type="SUPFAM" id="SSF56925">
    <property type="entry name" value="OMPA-like"/>
    <property type="match status" value="1"/>
</dbReference>
<evidence type="ECO:0008006" key="6">
    <source>
        <dbReference type="Google" id="ProtNLM"/>
    </source>
</evidence>
<dbReference type="RefSeq" id="WP_289826218.1">
    <property type="nucleotide sequence ID" value="NZ_CAUWBX010000004.1"/>
</dbReference>
<reference evidence="3" key="1">
    <citation type="submission" date="2023-06" db="EMBL/GenBank/DDBJ databases">
        <authorList>
            <person name="Zeman M."/>
            <person name="Kubasova T."/>
            <person name="Jahodarova E."/>
            <person name="Nykrynova M."/>
            <person name="Rychlik I."/>
        </authorList>
    </citation>
    <scope>NUCLEOTIDE SEQUENCE</scope>
    <source>
        <strain evidence="3">ET15</strain>
        <strain evidence="2">ET37</strain>
    </source>
</reference>
<keyword evidence="1" id="KW-0732">Signal</keyword>
<reference evidence="3" key="2">
    <citation type="submission" date="2023-08" db="EMBL/GenBank/DDBJ databases">
        <title>Identification and characterization of horizontal gene transfer across gut microbiota members of farm animals based on homology search.</title>
        <authorList>
            <person name="Schwarzerova J."/>
            <person name="Nykrynova M."/>
            <person name="Jureckova K."/>
            <person name="Cejkova D."/>
            <person name="Rychlik I."/>
        </authorList>
    </citation>
    <scope>NUCLEOTIDE SEQUENCE</scope>
    <source>
        <strain evidence="3">ET15</strain>
        <strain evidence="2">ET37</strain>
    </source>
</reference>